<dbReference type="InterPro" id="IPR000120">
    <property type="entry name" value="Amidase"/>
</dbReference>
<evidence type="ECO:0000313" key="3">
    <source>
        <dbReference type="Proteomes" id="UP000037660"/>
    </source>
</evidence>
<reference evidence="3" key="1">
    <citation type="submission" date="2015-07" db="EMBL/GenBank/DDBJ databases">
        <title>Discovery of a poly(ethylene terephthalate assimilation.</title>
        <authorList>
            <person name="Yoshida S."/>
            <person name="Hiraga K."/>
            <person name="Takehana T."/>
            <person name="Taniguchi I."/>
            <person name="Yamaji H."/>
            <person name="Maeda Y."/>
            <person name="Toyohara K."/>
            <person name="Miyamoto K."/>
            <person name="Kimura Y."/>
            <person name="Oda K."/>
        </authorList>
    </citation>
    <scope>NUCLEOTIDE SEQUENCE [LARGE SCALE GENOMIC DNA]</scope>
    <source>
        <strain evidence="3">NBRC 110686 / TISTR 2288 / 201-F6</strain>
    </source>
</reference>
<dbReference type="InterPro" id="IPR023631">
    <property type="entry name" value="Amidase_dom"/>
</dbReference>
<dbReference type="EMBL" id="BBYR01000023">
    <property type="protein sequence ID" value="GAP35496.1"/>
    <property type="molecule type" value="Genomic_DNA"/>
</dbReference>
<proteinExistence type="predicted"/>
<name>A0A0K8NYN7_PISS1</name>
<dbReference type="OrthoDB" id="8576090at2"/>
<dbReference type="AlphaFoldDB" id="A0A0K8NYN7"/>
<organism evidence="2 3">
    <name type="scientific">Piscinibacter sakaiensis</name>
    <name type="common">Ideonella sakaiensis</name>
    <dbReference type="NCBI Taxonomy" id="1547922"/>
    <lineage>
        <taxon>Bacteria</taxon>
        <taxon>Pseudomonadati</taxon>
        <taxon>Pseudomonadota</taxon>
        <taxon>Betaproteobacteria</taxon>
        <taxon>Burkholderiales</taxon>
        <taxon>Sphaerotilaceae</taxon>
        <taxon>Piscinibacter</taxon>
    </lineage>
</organism>
<protein>
    <submittedName>
        <fullName evidence="2">Putative amidase</fullName>
    </submittedName>
</protein>
<sequence>MAEPHPLDGPVADLVAACHAGRIDPGALLDDALARIAARNPGLNAIVGPRPDDLGAQVAALRRRLAAGERPPLAGVPVVVKDVVWVRGQRVTQGSRLFADFVAPRDALAVARLRAAGALIVGMGNSSEFACKGVTTNEVYGPTRHPLDPSLTPGGSSGGCAVAVAAGLAPLALGTDGGGSSRRPPAHVGVVGFKPSFGAIPDPDGFAHPFPGLQVIAPIARRVDDAARMFAALAGPDPRDPDAVRLDAAPPRPARTLRIASSPRFGLDVPVDPDVEAAFAAAVGRLRAAGWAVEQRDPTWPPGVGEDALMPLQHAGLAALHGEAWQQDPSRFDPDIARQIERGLQWRGTDVARAREAGVRVARTLGALLAEVDLLLCPTAPCVAWPLGRLGPASIGGRAVEPRAHAVFTPFVNHAGAAAISLPCGGGRDGLPVGLQMIAARGRDAQLLAAAAEAETLLAHPHAPCASSS</sequence>
<feature type="domain" description="Amidase" evidence="1">
    <location>
        <begin position="28"/>
        <end position="448"/>
    </location>
</feature>
<evidence type="ECO:0000259" key="1">
    <source>
        <dbReference type="Pfam" id="PF01425"/>
    </source>
</evidence>
<dbReference type="Gene3D" id="3.90.1300.10">
    <property type="entry name" value="Amidase signature (AS) domain"/>
    <property type="match status" value="1"/>
</dbReference>
<reference evidence="2 3" key="2">
    <citation type="journal article" date="2016" name="Science">
        <title>A bacterium that degrades and assimilates poly(ethylene terephthalate).</title>
        <authorList>
            <person name="Yoshida S."/>
            <person name="Hiraga K."/>
            <person name="Takehana T."/>
            <person name="Taniguchi I."/>
            <person name="Yamaji H."/>
            <person name="Maeda Y."/>
            <person name="Toyohara K."/>
            <person name="Miyamoto K."/>
            <person name="Kimura Y."/>
            <person name="Oda K."/>
        </authorList>
    </citation>
    <scope>NUCLEOTIDE SEQUENCE [LARGE SCALE GENOMIC DNA]</scope>
    <source>
        <strain evidence="3">NBRC 110686 / TISTR 2288 / 201-F6</strain>
    </source>
</reference>
<dbReference type="GO" id="GO:0003824">
    <property type="term" value="F:catalytic activity"/>
    <property type="evidence" value="ECO:0007669"/>
    <property type="project" value="InterPro"/>
</dbReference>
<accession>A0A0K8NYN7</accession>
<dbReference type="PANTHER" id="PTHR11895">
    <property type="entry name" value="TRANSAMIDASE"/>
    <property type="match status" value="1"/>
</dbReference>
<dbReference type="Proteomes" id="UP000037660">
    <property type="component" value="Unassembled WGS sequence"/>
</dbReference>
<dbReference type="Pfam" id="PF01425">
    <property type="entry name" value="Amidase"/>
    <property type="match status" value="1"/>
</dbReference>
<dbReference type="STRING" id="1547922.ISF6_1269"/>
<evidence type="ECO:0000313" key="2">
    <source>
        <dbReference type="EMBL" id="GAP35496.1"/>
    </source>
</evidence>
<dbReference type="InterPro" id="IPR036928">
    <property type="entry name" value="AS_sf"/>
</dbReference>
<dbReference type="RefSeq" id="WP_054019533.1">
    <property type="nucleotide sequence ID" value="NZ_BBYR01000023.1"/>
</dbReference>
<dbReference type="PANTHER" id="PTHR11895:SF151">
    <property type="entry name" value="GLUTAMYL-TRNA(GLN) AMIDOTRANSFERASE SUBUNIT A"/>
    <property type="match status" value="1"/>
</dbReference>
<gene>
    <name evidence="2" type="ORF">ISF6_1269</name>
</gene>
<dbReference type="SUPFAM" id="SSF75304">
    <property type="entry name" value="Amidase signature (AS) enzymes"/>
    <property type="match status" value="1"/>
</dbReference>
<comment type="caution">
    <text evidence="2">The sequence shown here is derived from an EMBL/GenBank/DDBJ whole genome shotgun (WGS) entry which is preliminary data.</text>
</comment>
<keyword evidence="3" id="KW-1185">Reference proteome</keyword>